<evidence type="ECO:0000313" key="2">
    <source>
        <dbReference type="EMBL" id="KJX92815.1"/>
    </source>
</evidence>
<feature type="domain" description="RNase H type-1" evidence="1">
    <location>
        <begin position="46"/>
        <end position="196"/>
    </location>
</feature>
<dbReference type="InterPro" id="IPR036397">
    <property type="entry name" value="RNaseH_sf"/>
</dbReference>
<evidence type="ECO:0000259" key="1">
    <source>
        <dbReference type="PROSITE" id="PS50879"/>
    </source>
</evidence>
<organism evidence="2 3">
    <name type="scientific">Zymoseptoria brevis</name>
    <dbReference type="NCBI Taxonomy" id="1047168"/>
    <lineage>
        <taxon>Eukaryota</taxon>
        <taxon>Fungi</taxon>
        <taxon>Dikarya</taxon>
        <taxon>Ascomycota</taxon>
        <taxon>Pezizomycotina</taxon>
        <taxon>Dothideomycetes</taxon>
        <taxon>Dothideomycetidae</taxon>
        <taxon>Mycosphaerellales</taxon>
        <taxon>Mycosphaerellaceae</taxon>
        <taxon>Zymoseptoria</taxon>
    </lineage>
</organism>
<dbReference type="EMBL" id="LAFY01005778">
    <property type="protein sequence ID" value="KJX92815.1"/>
    <property type="molecule type" value="Genomic_DNA"/>
</dbReference>
<name>A0A0F4G990_9PEZI</name>
<sequence length="285" mass="32144">MSFTSRYHQQFLFPSGAVSTRQRELQGSGRVVDGRTFAANEESLRVDGVLRMYTDGSRLPSGHGGAGVAYYLEGKWHTFAKPLLLLSDDYTDGATGICVDNHDAEMLAIGEAFLEACVLAQRGVRFHRVLILTDSQTCIDRLGKDWRFGAHTTDQAIKCEDMVRERGIETEWKWIPGHREIVGNGLADEAARFGANRSRVDPASRQELVRDYTAGEMDAEELKHSKVAKALSKEEKETEGRELAAWGARRVARENEHSREIAEWKREVSLTPAELYAREMYRLTH</sequence>
<dbReference type="GO" id="GO:0003676">
    <property type="term" value="F:nucleic acid binding"/>
    <property type="evidence" value="ECO:0007669"/>
    <property type="project" value="InterPro"/>
</dbReference>
<dbReference type="OrthoDB" id="4729724at2759"/>
<dbReference type="Proteomes" id="UP000033647">
    <property type="component" value="Unassembled WGS sequence"/>
</dbReference>
<reference evidence="2 3" key="1">
    <citation type="submission" date="2015-03" db="EMBL/GenBank/DDBJ databases">
        <title>RNA-seq based gene annotation and comparative genomics of four Zymoseptoria species reveal species-specific pathogenicity related genes and transposable element activity.</title>
        <authorList>
            <person name="Grandaubert J."/>
            <person name="Bhattacharyya A."/>
            <person name="Stukenbrock E.H."/>
        </authorList>
    </citation>
    <scope>NUCLEOTIDE SEQUENCE [LARGE SCALE GENOMIC DNA]</scope>
    <source>
        <strain evidence="2 3">Zb18110</strain>
    </source>
</reference>
<evidence type="ECO:0000313" key="3">
    <source>
        <dbReference type="Proteomes" id="UP000033647"/>
    </source>
</evidence>
<dbReference type="AlphaFoldDB" id="A0A0F4G990"/>
<dbReference type="InterPro" id="IPR002156">
    <property type="entry name" value="RNaseH_domain"/>
</dbReference>
<dbReference type="Gene3D" id="3.30.420.10">
    <property type="entry name" value="Ribonuclease H-like superfamily/Ribonuclease H"/>
    <property type="match status" value="1"/>
</dbReference>
<accession>A0A0F4G990</accession>
<dbReference type="SUPFAM" id="SSF53098">
    <property type="entry name" value="Ribonuclease H-like"/>
    <property type="match status" value="1"/>
</dbReference>
<gene>
    <name evidence="2" type="ORF">TI39_contig5823g00004</name>
</gene>
<dbReference type="CDD" id="cd09276">
    <property type="entry name" value="Rnase_HI_RT_non_LTR"/>
    <property type="match status" value="1"/>
</dbReference>
<dbReference type="InterPro" id="IPR012337">
    <property type="entry name" value="RNaseH-like_sf"/>
</dbReference>
<dbReference type="Pfam" id="PF00075">
    <property type="entry name" value="RNase_H"/>
    <property type="match status" value="1"/>
</dbReference>
<keyword evidence="3" id="KW-1185">Reference proteome</keyword>
<comment type="caution">
    <text evidence="2">The sequence shown here is derived from an EMBL/GenBank/DDBJ whole genome shotgun (WGS) entry which is preliminary data.</text>
</comment>
<proteinExistence type="predicted"/>
<protein>
    <recommendedName>
        <fullName evidence="1">RNase H type-1 domain-containing protein</fullName>
    </recommendedName>
</protein>
<dbReference type="GO" id="GO:0004523">
    <property type="term" value="F:RNA-DNA hybrid ribonuclease activity"/>
    <property type="evidence" value="ECO:0007669"/>
    <property type="project" value="InterPro"/>
</dbReference>
<dbReference type="PROSITE" id="PS50879">
    <property type="entry name" value="RNASE_H_1"/>
    <property type="match status" value="1"/>
</dbReference>